<keyword evidence="7 19" id="KW-0732">Signal</keyword>
<organism evidence="21 22">
    <name type="scientific">Actinidia chinensis var. chinensis</name>
    <name type="common">Chinese soft-hair kiwi</name>
    <dbReference type="NCBI Taxonomy" id="1590841"/>
    <lineage>
        <taxon>Eukaryota</taxon>
        <taxon>Viridiplantae</taxon>
        <taxon>Streptophyta</taxon>
        <taxon>Embryophyta</taxon>
        <taxon>Tracheophyta</taxon>
        <taxon>Spermatophyta</taxon>
        <taxon>Magnoliopsida</taxon>
        <taxon>eudicotyledons</taxon>
        <taxon>Gunneridae</taxon>
        <taxon>Pentapetalae</taxon>
        <taxon>asterids</taxon>
        <taxon>Ericales</taxon>
        <taxon>Actinidiaceae</taxon>
        <taxon>Actinidia</taxon>
    </lineage>
</organism>
<evidence type="ECO:0000256" key="19">
    <source>
        <dbReference type="SAM" id="SignalP"/>
    </source>
</evidence>
<evidence type="ECO:0000256" key="18">
    <source>
        <dbReference type="SAM" id="Phobius"/>
    </source>
</evidence>
<evidence type="ECO:0000256" key="6">
    <source>
        <dbReference type="ARBA" id="ARBA00022723"/>
    </source>
</evidence>
<dbReference type="PANTHER" id="PTHR46279:SF2">
    <property type="entry name" value="RING-H2 FINGER PROTEIN ATL21A-RELATED"/>
    <property type="match status" value="1"/>
</dbReference>
<dbReference type="InterPro" id="IPR025287">
    <property type="entry name" value="WAK_GUB"/>
</dbReference>
<dbReference type="InterPro" id="IPR001841">
    <property type="entry name" value="Znf_RING"/>
</dbReference>
<dbReference type="Pfam" id="PF13639">
    <property type="entry name" value="zf-RING_2"/>
    <property type="match status" value="1"/>
</dbReference>
<dbReference type="GO" id="GO:0030247">
    <property type="term" value="F:polysaccharide binding"/>
    <property type="evidence" value="ECO:0007669"/>
    <property type="project" value="InterPro"/>
</dbReference>
<keyword evidence="9" id="KW-0833">Ubl conjugation pathway</keyword>
<keyword evidence="13" id="KW-0325">Glycoprotein</keyword>
<dbReference type="InterPro" id="IPR046948">
    <property type="entry name" value="ATL20-22-like"/>
</dbReference>
<dbReference type="InterPro" id="IPR032872">
    <property type="entry name" value="WAK_assoc_C"/>
</dbReference>
<dbReference type="GO" id="GO:0008270">
    <property type="term" value="F:zinc ion binding"/>
    <property type="evidence" value="ECO:0007669"/>
    <property type="project" value="UniProtKB-KW"/>
</dbReference>
<evidence type="ECO:0000256" key="13">
    <source>
        <dbReference type="ARBA" id="ARBA00023180"/>
    </source>
</evidence>
<dbReference type="Gramene" id="PSS03942">
    <property type="protein sequence ID" value="PSS03942"/>
    <property type="gene ID" value="CEY00_Acc19776"/>
</dbReference>
<evidence type="ECO:0000256" key="10">
    <source>
        <dbReference type="ARBA" id="ARBA00022833"/>
    </source>
</evidence>
<dbReference type="PANTHER" id="PTHR46279">
    <property type="entry name" value="RING/U-BOX SUPERFAMILY PROTEIN"/>
    <property type="match status" value="1"/>
</dbReference>
<keyword evidence="22" id="KW-1185">Reference proteome</keyword>
<evidence type="ECO:0000256" key="11">
    <source>
        <dbReference type="ARBA" id="ARBA00022989"/>
    </source>
</evidence>
<reference evidence="22" key="2">
    <citation type="journal article" date="2018" name="BMC Genomics">
        <title>A manually annotated Actinidia chinensis var. chinensis (kiwifruit) genome highlights the challenges associated with draft genomes and gene prediction in plants.</title>
        <authorList>
            <person name="Pilkington S.M."/>
            <person name="Crowhurst R."/>
            <person name="Hilario E."/>
            <person name="Nardozza S."/>
            <person name="Fraser L."/>
            <person name="Peng Y."/>
            <person name="Gunaseelan K."/>
            <person name="Simpson R."/>
            <person name="Tahir J."/>
            <person name="Deroles S.C."/>
            <person name="Templeton K."/>
            <person name="Luo Z."/>
            <person name="Davy M."/>
            <person name="Cheng C."/>
            <person name="McNeilage M."/>
            <person name="Scaglione D."/>
            <person name="Liu Y."/>
            <person name="Zhang Q."/>
            <person name="Datson P."/>
            <person name="De Silva N."/>
            <person name="Gardiner S.E."/>
            <person name="Bassett H."/>
            <person name="Chagne D."/>
            <person name="McCallum J."/>
            <person name="Dzierzon H."/>
            <person name="Deng C."/>
            <person name="Wang Y.Y."/>
            <person name="Barron L."/>
            <person name="Manako K."/>
            <person name="Bowen J."/>
            <person name="Foster T.M."/>
            <person name="Erridge Z.A."/>
            <person name="Tiffin H."/>
            <person name="Waite C.N."/>
            <person name="Davies K.M."/>
            <person name="Grierson E.P."/>
            <person name="Laing W.A."/>
            <person name="Kirk R."/>
            <person name="Chen X."/>
            <person name="Wood M."/>
            <person name="Montefiori M."/>
            <person name="Brummell D.A."/>
            <person name="Schwinn K.E."/>
            <person name="Catanach A."/>
            <person name="Fullerton C."/>
            <person name="Li D."/>
            <person name="Meiyalaghan S."/>
            <person name="Nieuwenhuizen N."/>
            <person name="Read N."/>
            <person name="Prakash R."/>
            <person name="Hunter D."/>
            <person name="Zhang H."/>
            <person name="McKenzie M."/>
            <person name="Knabel M."/>
            <person name="Harris A."/>
            <person name="Allan A.C."/>
            <person name="Gleave A."/>
            <person name="Chen A."/>
            <person name="Janssen B.J."/>
            <person name="Plunkett B."/>
            <person name="Ampomah-Dwamena C."/>
            <person name="Voogd C."/>
            <person name="Leif D."/>
            <person name="Lafferty D."/>
            <person name="Souleyre E.J.F."/>
            <person name="Varkonyi-Gasic E."/>
            <person name="Gambi F."/>
            <person name="Hanley J."/>
            <person name="Yao J.L."/>
            <person name="Cheung J."/>
            <person name="David K.M."/>
            <person name="Warren B."/>
            <person name="Marsh K."/>
            <person name="Snowden K.C."/>
            <person name="Lin-Wang K."/>
            <person name="Brian L."/>
            <person name="Martinez-Sanchez M."/>
            <person name="Wang M."/>
            <person name="Ileperuma N."/>
            <person name="Macnee N."/>
            <person name="Campin R."/>
            <person name="McAtee P."/>
            <person name="Drummond R.S.M."/>
            <person name="Espley R.V."/>
            <person name="Ireland H.S."/>
            <person name="Wu R."/>
            <person name="Atkinson R.G."/>
            <person name="Karunairetnam S."/>
            <person name="Bulley S."/>
            <person name="Chunkath S."/>
            <person name="Hanley Z."/>
            <person name="Storey R."/>
            <person name="Thrimawithana A.H."/>
            <person name="Thomson S."/>
            <person name="David C."/>
            <person name="Testolin R."/>
            <person name="Huang H."/>
            <person name="Hellens R.P."/>
            <person name="Schaffer R.J."/>
        </authorList>
    </citation>
    <scope>NUCLEOTIDE SEQUENCE [LARGE SCALE GENOMIC DNA]</scope>
    <source>
        <strain evidence="22">cv. Red5</strain>
    </source>
</reference>
<evidence type="ECO:0000256" key="1">
    <source>
        <dbReference type="ARBA" id="ARBA00000900"/>
    </source>
</evidence>
<keyword evidence="4" id="KW-0808">Transferase</keyword>
<comment type="catalytic activity">
    <reaction evidence="16">
        <text>L-seryl-[protein] + ATP = O-phospho-L-seryl-[protein] + ADP + H(+)</text>
        <dbReference type="Rhea" id="RHEA:17989"/>
        <dbReference type="Rhea" id="RHEA-COMP:9863"/>
        <dbReference type="Rhea" id="RHEA-COMP:11604"/>
        <dbReference type="ChEBI" id="CHEBI:15378"/>
        <dbReference type="ChEBI" id="CHEBI:29999"/>
        <dbReference type="ChEBI" id="CHEBI:30616"/>
        <dbReference type="ChEBI" id="CHEBI:83421"/>
        <dbReference type="ChEBI" id="CHEBI:456216"/>
        <dbReference type="EC" id="2.7.11.1"/>
    </reaction>
</comment>
<dbReference type="GO" id="GO:0061630">
    <property type="term" value="F:ubiquitin protein ligase activity"/>
    <property type="evidence" value="ECO:0007669"/>
    <property type="project" value="UniProtKB-EC"/>
</dbReference>
<dbReference type="AlphaFoldDB" id="A0A2R6Q7Q8"/>
<evidence type="ECO:0000256" key="5">
    <source>
        <dbReference type="ARBA" id="ARBA00022692"/>
    </source>
</evidence>
<keyword evidence="8 17" id="KW-0863">Zinc-finger</keyword>
<name>A0A2R6Q7Q8_ACTCC</name>
<evidence type="ECO:0000256" key="4">
    <source>
        <dbReference type="ARBA" id="ARBA00022679"/>
    </source>
</evidence>
<evidence type="ECO:0000256" key="7">
    <source>
        <dbReference type="ARBA" id="ARBA00022729"/>
    </source>
</evidence>
<dbReference type="InterPro" id="IPR013083">
    <property type="entry name" value="Znf_RING/FYVE/PHD"/>
</dbReference>
<dbReference type="EMBL" id="NKQK01000018">
    <property type="protein sequence ID" value="PSS03942.1"/>
    <property type="molecule type" value="Genomic_DNA"/>
</dbReference>
<evidence type="ECO:0000256" key="9">
    <source>
        <dbReference type="ARBA" id="ARBA00022786"/>
    </source>
</evidence>
<accession>A0A2R6Q7Q8</accession>
<keyword evidence="6" id="KW-0479">Metal-binding</keyword>
<dbReference type="SMART" id="SM00184">
    <property type="entry name" value="RING"/>
    <property type="match status" value="1"/>
</dbReference>
<dbReference type="OrthoDB" id="8062037at2759"/>
<dbReference type="PROSITE" id="PS50089">
    <property type="entry name" value="ZF_RING_2"/>
    <property type="match status" value="1"/>
</dbReference>
<dbReference type="Proteomes" id="UP000241394">
    <property type="component" value="Chromosome LG18"/>
</dbReference>
<feature type="signal peptide" evidence="19">
    <location>
        <begin position="1"/>
        <end position="19"/>
    </location>
</feature>
<feature type="chain" id="PRO_5015317765" evidence="19">
    <location>
        <begin position="20"/>
        <end position="401"/>
    </location>
</feature>
<evidence type="ECO:0000256" key="8">
    <source>
        <dbReference type="ARBA" id="ARBA00022771"/>
    </source>
</evidence>
<comment type="catalytic activity">
    <reaction evidence="1">
        <text>S-ubiquitinyl-[E2 ubiquitin-conjugating enzyme]-L-cysteine + [acceptor protein]-L-lysine = [E2 ubiquitin-conjugating enzyme]-L-cysteine + N(6)-ubiquitinyl-[acceptor protein]-L-lysine.</text>
        <dbReference type="EC" id="2.3.2.27"/>
    </reaction>
</comment>
<comment type="pathway">
    <text evidence="3">Protein modification; protein ubiquitination.</text>
</comment>
<keyword evidence="12 18" id="KW-0472">Membrane</keyword>
<evidence type="ECO:0000313" key="22">
    <source>
        <dbReference type="Proteomes" id="UP000241394"/>
    </source>
</evidence>
<dbReference type="Pfam" id="PF13947">
    <property type="entry name" value="GUB_WAK_bind"/>
    <property type="match status" value="1"/>
</dbReference>
<sequence>MGFSLFLLSLLLLSPVIYAGNSCTTTSACSNSSFAVRFPFRIQDQQPQNCAYPGFDLTCNKQGTPVLNLPQSGEFFVRYINYQTQEIQLYDHSNCLQRRLLDLSLSGTPFTGAYFLNYTFLICPSELTRSRFTVIDCMSNSTNTTLATSSVSLAAAMTMCRVLVTRPIPVSSPRQYDTGFSSQLNGDLRLTWNVPNCEDCEEQGGMCGFEHSTSQQVICFNNSGTGMKLEQLLLNPLLCSGLAQDIFCGASGGKADRLRVFKIISFSIAIPAITTAICIAFFISFIHGRQGHSGTNNTTQQNFDLAAVIPQPSTPISGLDDSTIESYTMVVLGESRRLPGPNDGTCSICLSEYHAKETVRSIPECKHCFHAECIDEWLRMNGTCPVCRNSPSPARVTMQQV</sequence>
<comment type="caution">
    <text evidence="21">The sequence shown here is derived from an EMBL/GenBank/DDBJ whole genome shotgun (WGS) entry which is preliminary data.</text>
</comment>
<dbReference type="CDD" id="cd16461">
    <property type="entry name" value="RING-H2_EL5-like"/>
    <property type="match status" value="1"/>
</dbReference>
<evidence type="ECO:0000256" key="15">
    <source>
        <dbReference type="ARBA" id="ARBA00047899"/>
    </source>
</evidence>
<dbReference type="GO" id="GO:0004674">
    <property type="term" value="F:protein serine/threonine kinase activity"/>
    <property type="evidence" value="ECO:0007669"/>
    <property type="project" value="UniProtKB-EC"/>
</dbReference>
<evidence type="ECO:0000256" key="12">
    <source>
        <dbReference type="ARBA" id="ARBA00023136"/>
    </source>
</evidence>
<protein>
    <submittedName>
        <fullName evidence="21">RING-H2 finger protein like</fullName>
    </submittedName>
</protein>
<comment type="similarity">
    <text evidence="14">Belongs to the RING-type zinc finger family. ATL subfamily.</text>
</comment>
<keyword evidence="5 18" id="KW-0812">Transmembrane</keyword>
<dbReference type="Gene3D" id="3.30.40.10">
    <property type="entry name" value="Zinc/RING finger domain, C3HC4 (zinc finger)"/>
    <property type="match status" value="1"/>
</dbReference>
<evidence type="ECO:0000256" key="3">
    <source>
        <dbReference type="ARBA" id="ARBA00004906"/>
    </source>
</evidence>
<feature type="domain" description="RING-type" evidence="20">
    <location>
        <begin position="346"/>
        <end position="388"/>
    </location>
</feature>
<feature type="transmembrane region" description="Helical" evidence="18">
    <location>
        <begin position="263"/>
        <end position="286"/>
    </location>
</feature>
<gene>
    <name evidence="21" type="ORF">CEY00_Acc19776</name>
</gene>
<evidence type="ECO:0000256" key="16">
    <source>
        <dbReference type="ARBA" id="ARBA00048679"/>
    </source>
</evidence>
<dbReference type="OMA" id="RCIPECA"/>
<comment type="catalytic activity">
    <reaction evidence="15">
        <text>L-threonyl-[protein] + ATP = O-phospho-L-threonyl-[protein] + ADP + H(+)</text>
        <dbReference type="Rhea" id="RHEA:46608"/>
        <dbReference type="Rhea" id="RHEA-COMP:11060"/>
        <dbReference type="Rhea" id="RHEA-COMP:11605"/>
        <dbReference type="ChEBI" id="CHEBI:15378"/>
        <dbReference type="ChEBI" id="CHEBI:30013"/>
        <dbReference type="ChEBI" id="CHEBI:30616"/>
        <dbReference type="ChEBI" id="CHEBI:61977"/>
        <dbReference type="ChEBI" id="CHEBI:456216"/>
        <dbReference type="EC" id="2.7.11.1"/>
    </reaction>
</comment>
<dbReference type="GO" id="GO:0016020">
    <property type="term" value="C:membrane"/>
    <property type="evidence" value="ECO:0007669"/>
    <property type="project" value="UniProtKB-SubCell"/>
</dbReference>
<evidence type="ECO:0000313" key="21">
    <source>
        <dbReference type="EMBL" id="PSS03942.1"/>
    </source>
</evidence>
<evidence type="ECO:0000256" key="17">
    <source>
        <dbReference type="PROSITE-ProRule" id="PRU00175"/>
    </source>
</evidence>
<evidence type="ECO:0000259" key="20">
    <source>
        <dbReference type="PROSITE" id="PS50089"/>
    </source>
</evidence>
<comment type="subcellular location">
    <subcellularLocation>
        <location evidence="2">Membrane</location>
        <topology evidence="2">Single-pass membrane protein</topology>
    </subcellularLocation>
</comment>
<dbReference type="SUPFAM" id="SSF57850">
    <property type="entry name" value="RING/U-box"/>
    <property type="match status" value="1"/>
</dbReference>
<dbReference type="STRING" id="1590841.A0A2R6Q7Q8"/>
<reference evidence="21 22" key="1">
    <citation type="submission" date="2017-07" db="EMBL/GenBank/DDBJ databases">
        <title>An improved, manually edited Actinidia chinensis var. chinensis (kiwifruit) genome highlights the challenges associated with draft genomes and gene prediction in plants.</title>
        <authorList>
            <person name="Pilkington S."/>
            <person name="Crowhurst R."/>
            <person name="Hilario E."/>
            <person name="Nardozza S."/>
            <person name="Fraser L."/>
            <person name="Peng Y."/>
            <person name="Gunaseelan K."/>
            <person name="Simpson R."/>
            <person name="Tahir J."/>
            <person name="Deroles S."/>
            <person name="Templeton K."/>
            <person name="Luo Z."/>
            <person name="Davy M."/>
            <person name="Cheng C."/>
            <person name="Mcneilage M."/>
            <person name="Scaglione D."/>
            <person name="Liu Y."/>
            <person name="Zhang Q."/>
            <person name="Datson P."/>
            <person name="De Silva N."/>
            <person name="Gardiner S."/>
            <person name="Bassett H."/>
            <person name="Chagne D."/>
            <person name="Mccallum J."/>
            <person name="Dzierzon H."/>
            <person name="Deng C."/>
            <person name="Wang Y.-Y."/>
            <person name="Barron N."/>
            <person name="Manako K."/>
            <person name="Bowen J."/>
            <person name="Foster T."/>
            <person name="Erridge Z."/>
            <person name="Tiffin H."/>
            <person name="Waite C."/>
            <person name="Davies K."/>
            <person name="Grierson E."/>
            <person name="Laing W."/>
            <person name="Kirk R."/>
            <person name="Chen X."/>
            <person name="Wood M."/>
            <person name="Montefiori M."/>
            <person name="Brummell D."/>
            <person name="Schwinn K."/>
            <person name="Catanach A."/>
            <person name="Fullerton C."/>
            <person name="Li D."/>
            <person name="Meiyalaghan S."/>
            <person name="Nieuwenhuizen N."/>
            <person name="Read N."/>
            <person name="Prakash R."/>
            <person name="Hunter D."/>
            <person name="Zhang H."/>
            <person name="Mckenzie M."/>
            <person name="Knabel M."/>
            <person name="Harris A."/>
            <person name="Allan A."/>
            <person name="Chen A."/>
            <person name="Janssen B."/>
            <person name="Plunkett B."/>
            <person name="Dwamena C."/>
            <person name="Voogd C."/>
            <person name="Leif D."/>
            <person name="Lafferty D."/>
            <person name="Souleyre E."/>
            <person name="Varkonyi-Gasic E."/>
            <person name="Gambi F."/>
            <person name="Hanley J."/>
            <person name="Yao J.-L."/>
            <person name="Cheung J."/>
            <person name="David K."/>
            <person name="Warren B."/>
            <person name="Marsh K."/>
            <person name="Snowden K."/>
            <person name="Lin-Wang K."/>
            <person name="Brian L."/>
            <person name="Martinez-Sanchez M."/>
            <person name="Wang M."/>
            <person name="Ileperuma N."/>
            <person name="Macnee N."/>
            <person name="Campin R."/>
            <person name="Mcatee P."/>
            <person name="Drummond R."/>
            <person name="Espley R."/>
            <person name="Ireland H."/>
            <person name="Wu R."/>
            <person name="Atkinson R."/>
            <person name="Karunairetnam S."/>
            <person name="Bulley S."/>
            <person name="Chunkath S."/>
            <person name="Hanley Z."/>
            <person name="Storey R."/>
            <person name="Thrimawithana A."/>
            <person name="Thomson S."/>
            <person name="David C."/>
            <person name="Testolin R."/>
        </authorList>
    </citation>
    <scope>NUCLEOTIDE SEQUENCE [LARGE SCALE GENOMIC DNA]</scope>
    <source>
        <strain evidence="22">cv. Red5</strain>
        <tissue evidence="21">Young leaf</tissue>
    </source>
</reference>
<keyword evidence="10" id="KW-0862">Zinc</keyword>
<keyword evidence="11 18" id="KW-1133">Transmembrane helix</keyword>
<dbReference type="Pfam" id="PF14380">
    <property type="entry name" value="WAK_assoc"/>
    <property type="match status" value="1"/>
</dbReference>
<proteinExistence type="inferred from homology"/>
<dbReference type="InParanoid" id="A0A2R6Q7Q8"/>
<evidence type="ECO:0000256" key="2">
    <source>
        <dbReference type="ARBA" id="ARBA00004167"/>
    </source>
</evidence>
<evidence type="ECO:0000256" key="14">
    <source>
        <dbReference type="ARBA" id="ARBA00024209"/>
    </source>
</evidence>